<proteinExistence type="predicted"/>
<dbReference type="EMBL" id="HBUF01324056">
    <property type="protein sequence ID" value="CAG6695550.1"/>
    <property type="molecule type" value="Transcribed_RNA"/>
</dbReference>
<protein>
    <submittedName>
        <fullName evidence="3">Huntingtin-interacting protein K</fullName>
    </submittedName>
</protein>
<dbReference type="InterPro" id="IPR052617">
    <property type="entry name" value="Huntingtin-int_K"/>
</dbReference>
<dbReference type="InterPro" id="IPR038922">
    <property type="entry name" value="HYPK_UBA"/>
</dbReference>
<evidence type="ECO:0000256" key="1">
    <source>
        <dbReference type="SAM" id="MobiDB-lite"/>
    </source>
</evidence>
<dbReference type="EMBL" id="HBUF01343172">
    <property type="protein sequence ID" value="CAG6706355.1"/>
    <property type="molecule type" value="Transcribed_RNA"/>
</dbReference>
<evidence type="ECO:0000313" key="3">
    <source>
        <dbReference type="EMBL" id="CAG6765351.1"/>
    </source>
</evidence>
<dbReference type="PANTHER" id="PTHR31184">
    <property type="entry name" value="HUNTINGTIN-INTERACTING PROTEIN K FAMILY MEMBER"/>
    <property type="match status" value="1"/>
</dbReference>
<dbReference type="EMBL" id="HBUF01567976">
    <property type="protein sequence ID" value="CAG6765349.1"/>
    <property type="molecule type" value="Transcribed_RNA"/>
</dbReference>
<dbReference type="EMBL" id="HBUF01072238">
    <property type="protein sequence ID" value="CAG6629992.1"/>
    <property type="molecule type" value="Transcribed_RNA"/>
</dbReference>
<dbReference type="EMBL" id="HBUF01343170">
    <property type="protein sequence ID" value="CAG6706349.1"/>
    <property type="molecule type" value="Transcribed_RNA"/>
</dbReference>
<feature type="region of interest" description="Disordered" evidence="1">
    <location>
        <begin position="1"/>
        <end position="31"/>
    </location>
</feature>
<dbReference type="EMBL" id="HBUF01072241">
    <property type="protein sequence ID" value="CAG6630001.1"/>
    <property type="molecule type" value="Transcribed_RNA"/>
</dbReference>
<dbReference type="EMBL" id="HBUF01324052">
    <property type="protein sequence ID" value="CAG6695531.1"/>
    <property type="molecule type" value="Transcribed_RNA"/>
</dbReference>
<dbReference type="Gene3D" id="1.10.8.10">
    <property type="entry name" value="DNA helicase RuvA subunit, C-terminal domain"/>
    <property type="match status" value="1"/>
</dbReference>
<dbReference type="AlphaFoldDB" id="A0A8D9AK38"/>
<reference evidence="3" key="1">
    <citation type="submission" date="2021-05" db="EMBL/GenBank/DDBJ databases">
        <authorList>
            <person name="Alioto T."/>
            <person name="Alioto T."/>
            <person name="Gomez Garrido J."/>
        </authorList>
    </citation>
    <scope>NUCLEOTIDE SEQUENCE</scope>
</reference>
<sequence>MADTEINKSDSDEPQQKNQENQKKGAKYDSGAADLEKVTDYAEEKEVFNSAEFDGVSKAISFIGDKRNKDQAARLEKERELQKVSIKKEDVELIVKELEISRIQAERTLREHCGNVVNALTALTN</sequence>
<accession>A0A8D9AK38</accession>
<dbReference type="EMBL" id="HBUF01072243">
    <property type="protein sequence ID" value="CAG6630008.1"/>
    <property type="molecule type" value="Transcribed_RNA"/>
</dbReference>
<feature type="compositionally biased region" description="Basic and acidic residues" evidence="1">
    <location>
        <begin position="1"/>
        <end position="27"/>
    </location>
</feature>
<dbReference type="EMBL" id="HBUF01072239">
    <property type="protein sequence ID" value="CAG6629995.1"/>
    <property type="molecule type" value="Transcribed_RNA"/>
</dbReference>
<dbReference type="Pfam" id="PF19026">
    <property type="entry name" value="UBA_HYPK"/>
    <property type="match status" value="1"/>
</dbReference>
<dbReference type="EMBL" id="HBUF01324055">
    <property type="protein sequence ID" value="CAG6695545.1"/>
    <property type="molecule type" value="Transcribed_RNA"/>
</dbReference>
<dbReference type="EMBL" id="HBUF01072242">
    <property type="protein sequence ID" value="CAG6630004.1"/>
    <property type="molecule type" value="Transcribed_RNA"/>
</dbReference>
<feature type="domain" description="Nascent polypeptide-associated complex subunit alpha-like UBA" evidence="2">
    <location>
        <begin position="84"/>
        <end position="124"/>
    </location>
</feature>
<dbReference type="GO" id="GO:0050821">
    <property type="term" value="P:protein stabilization"/>
    <property type="evidence" value="ECO:0007669"/>
    <property type="project" value="TreeGrafter"/>
</dbReference>
<name>A0A8D9AK38_9HEMI</name>
<dbReference type="EMBL" id="HBUF01072240">
    <property type="protein sequence ID" value="CAG6629998.1"/>
    <property type="molecule type" value="Transcribed_RNA"/>
</dbReference>
<dbReference type="EMBL" id="HBUF01324053">
    <property type="protein sequence ID" value="CAG6695537.1"/>
    <property type="molecule type" value="Transcribed_RNA"/>
</dbReference>
<dbReference type="CDD" id="cd14361">
    <property type="entry name" value="UBA_HYPK"/>
    <property type="match status" value="1"/>
</dbReference>
<evidence type="ECO:0000259" key="2">
    <source>
        <dbReference type="Pfam" id="PF19026"/>
    </source>
</evidence>
<dbReference type="PANTHER" id="PTHR31184:SF2">
    <property type="entry name" value="HUNTINGTIN-INTERACTING PROTEIN K"/>
    <property type="match status" value="1"/>
</dbReference>
<dbReference type="InterPro" id="IPR044034">
    <property type="entry name" value="NAC-like_UBA"/>
</dbReference>
<organism evidence="3">
    <name type="scientific">Cacopsylla melanoneura</name>
    <dbReference type="NCBI Taxonomy" id="428564"/>
    <lineage>
        <taxon>Eukaryota</taxon>
        <taxon>Metazoa</taxon>
        <taxon>Ecdysozoa</taxon>
        <taxon>Arthropoda</taxon>
        <taxon>Hexapoda</taxon>
        <taxon>Insecta</taxon>
        <taxon>Pterygota</taxon>
        <taxon>Neoptera</taxon>
        <taxon>Paraneoptera</taxon>
        <taxon>Hemiptera</taxon>
        <taxon>Sternorrhyncha</taxon>
        <taxon>Psylloidea</taxon>
        <taxon>Psyllidae</taxon>
        <taxon>Psyllinae</taxon>
        <taxon>Cacopsylla</taxon>
    </lineage>
</organism>
<dbReference type="EMBL" id="HBUF01567977">
    <property type="protein sequence ID" value="CAG6765351.1"/>
    <property type="molecule type" value="Transcribed_RNA"/>
</dbReference>
<dbReference type="EMBL" id="HBUF01343171">
    <property type="protein sequence ID" value="CAG6706352.1"/>
    <property type="molecule type" value="Transcribed_RNA"/>
</dbReference>
<dbReference type="EMBL" id="HBUF01324054">
    <property type="protein sequence ID" value="CAG6695541.1"/>
    <property type="molecule type" value="Transcribed_RNA"/>
</dbReference>
<dbReference type="GO" id="GO:0043066">
    <property type="term" value="P:negative regulation of apoptotic process"/>
    <property type="evidence" value="ECO:0007669"/>
    <property type="project" value="TreeGrafter"/>
</dbReference>